<dbReference type="InterPro" id="IPR016032">
    <property type="entry name" value="Sig_transdc_resp-reg_C-effctor"/>
</dbReference>
<dbReference type="PROSITE" id="PS50043">
    <property type="entry name" value="HTH_LUXR_2"/>
    <property type="match status" value="1"/>
</dbReference>
<dbReference type="Pfam" id="PF00196">
    <property type="entry name" value="GerE"/>
    <property type="match status" value="1"/>
</dbReference>
<evidence type="ECO:0000256" key="2">
    <source>
        <dbReference type="ARBA" id="ARBA00022840"/>
    </source>
</evidence>
<dbReference type="Pfam" id="PF13191">
    <property type="entry name" value="AAA_16"/>
    <property type="match status" value="1"/>
</dbReference>
<dbReference type="PRINTS" id="PR00038">
    <property type="entry name" value="HTHLUXR"/>
</dbReference>
<reference evidence="4 5" key="1">
    <citation type="submission" date="2019-03" db="EMBL/GenBank/DDBJ databases">
        <title>Genomic Encyclopedia of Type Strains, Phase III (KMG-III): the genomes of soil and plant-associated and newly described type strains.</title>
        <authorList>
            <person name="Whitman W."/>
        </authorList>
    </citation>
    <scope>NUCLEOTIDE SEQUENCE [LARGE SCALE GENOMIC DNA]</scope>
    <source>
        <strain evidence="4 5">VKMAc-2574</strain>
    </source>
</reference>
<dbReference type="Gene3D" id="3.40.50.300">
    <property type="entry name" value="P-loop containing nucleotide triphosphate hydrolases"/>
    <property type="match status" value="1"/>
</dbReference>
<evidence type="ECO:0000313" key="4">
    <source>
        <dbReference type="EMBL" id="TDW89333.1"/>
    </source>
</evidence>
<dbReference type="PANTHER" id="PTHR16305:SF35">
    <property type="entry name" value="TRANSCRIPTIONAL ACTIVATOR DOMAIN"/>
    <property type="match status" value="1"/>
</dbReference>
<dbReference type="SUPFAM" id="SSF46894">
    <property type="entry name" value="C-terminal effector domain of the bipartite response regulators"/>
    <property type="match status" value="1"/>
</dbReference>
<dbReference type="SMART" id="SM00421">
    <property type="entry name" value="HTH_LUXR"/>
    <property type="match status" value="1"/>
</dbReference>
<gene>
    <name evidence="4" type="ORF">EV137_3125</name>
</gene>
<organism evidence="4 5">
    <name type="scientific">Kribbella pratensis</name>
    <dbReference type="NCBI Taxonomy" id="2512112"/>
    <lineage>
        <taxon>Bacteria</taxon>
        <taxon>Bacillati</taxon>
        <taxon>Actinomycetota</taxon>
        <taxon>Actinomycetes</taxon>
        <taxon>Propionibacteriales</taxon>
        <taxon>Kribbellaceae</taxon>
        <taxon>Kribbella</taxon>
    </lineage>
</organism>
<name>A0ABY2FDX1_9ACTN</name>
<evidence type="ECO:0000313" key="5">
    <source>
        <dbReference type="Proteomes" id="UP000295060"/>
    </source>
</evidence>
<keyword evidence="2" id="KW-0067">ATP-binding</keyword>
<evidence type="ECO:0000256" key="1">
    <source>
        <dbReference type="ARBA" id="ARBA00022741"/>
    </source>
</evidence>
<dbReference type="InterPro" id="IPR041664">
    <property type="entry name" value="AAA_16"/>
</dbReference>
<dbReference type="InterPro" id="IPR036388">
    <property type="entry name" value="WH-like_DNA-bd_sf"/>
</dbReference>
<dbReference type="EMBL" id="SODU01000002">
    <property type="protein sequence ID" value="TDW89333.1"/>
    <property type="molecule type" value="Genomic_DNA"/>
</dbReference>
<sequence length="965" mass="102403">MDRRGVIMTDGLVGRDRELATLSACLDAAGTGRPQLVICRGEPGVGKTRLARELVARAREEGFLTGFGAALEASGAPPYWCWWQALREIDEVVGLEELARERGLQAQLSGLRDTGRPQLGTTPEDRFRLFDGIARLIREVARRSSLLLVLDDMHWADEASLRLLQHVVKALQDERLLLLVNSRRQAGGQEIDVLGTLLSEPAATDLALGGLDCTAVRRRLVGITGRAVDDALVERVRASTGGNPFFVGEVGRALAAGPDPGRVPVTTALRAAIAERLRSLAPAAAEVVRAAAVLGAEVSVPELARLADADPTEVVRLLGEAQDAALLQPADDAGRWRFDHAIVRDAVLDALPMRTRGALHRAAAEALEARVGACPGAHVGDIAHHRAEAAVVGDDRLVAAVWLERAAVRAMGQLAFEDAALLLRRALALAEAELAPVDRVRLLLLVGRADHLAGNLAGRLQACLDAADVARELGRADLLAEAALVMEVTASAPGFEVVTRRLCKEALAALGSEPTSLRARLLARVVDTHMFGSDLERVAPESDEALAIATACDDAAALGAAMAARRIVCAGPGGLAEREILAARMLELAARDGDPPTELAARLWQIDASSERGDLQRVADEVDALARCASSLGWLTARFEVARCRAVLAQAQGRYADAVRLEDTAYELMKARGLASTLVLRSGLLPVVGRHVGPDRRSMDASAMMSGDPEVLRRFGLIAHVAAAHAHATAGELGEAERLYRASGSVESWRPPPHVVLLVDAFGIAVSDVLGDAGDLSYLRDRLAAHRGHHVVSGIAQICYFGPVELWLGVAAHRLGLLDEAVADLEQADAHCARAGAAGFRVEAQIRLAAVLADRRGHGDLTRAGVLLGVAAPTARRLGMTPYVATAAAVQAEVDRLAGVVALSPRETEVARLVAEGLTNREIAARLVLSERTVEQHVRSVLAKLGLTNRAQVAAWAAHRVAYHA</sequence>
<dbReference type="SUPFAM" id="SSF52540">
    <property type="entry name" value="P-loop containing nucleoside triphosphate hydrolases"/>
    <property type="match status" value="1"/>
</dbReference>
<dbReference type="CDD" id="cd06170">
    <property type="entry name" value="LuxR_C_like"/>
    <property type="match status" value="1"/>
</dbReference>
<dbReference type="InterPro" id="IPR027417">
    <property type="entry name" value="P-loop_NTPase"/>
</dbReference>
<dbReference type="Proteomes" id="UP000295060">
    <property type="component" value="Unassembled WGS sequence"/>
</dbReference>
<dbReference type="Gene3D" id="1.10.10.10">
    <property type="entry name" value="Winged helix-like DNA-binding domain superfamily/Winged helix DNA-binding domain"/>
    <property type="match status" value="1"/>
</dbReference>
<feature type="domain" description="HTH luxR-type" evidence="3">
    <location>
        <begin position="896"/>
        <end position="961"/>
    </location>
</feature>
<evidence type="ECO:0000259" key="3">
    <source>
        <dbReference type="PROSITE" id="PS50043"/>
    </source>
</evidence>
<keyword evidence="5" id="KW-1185">Reference proteome</keyword>
<keyword evidence="1" id="KW-0547">Nucleotide-binding</keyword>
<dbReference type="PANTHER" id="PTHR16305">
    <property type="entry name" value="TESTICULAR SOLUBLE ADENYLYL CYCLASE"/>
    <property type="match status" value="1"/>
</dbReference>
<dbReference type="PROSITE" id="PS00622">
    <property type="entry name" value="HTH_LUXR_1"/>
    <property type="match status" value="1"/>
</dbReference>
<protein>
    <submittedName>
        <fullName evidence="4">Regulatory LuxR family protein</fullName>
    </submittedName>
</protein>
<dbReference type="InterPro" id="IPR000792">
    <property type="entry name" value="Tscrpt_reg_LuxR_C"/>
</dbReference>
<proteinExistence type="predicted"/>
<comment type="caution">
    <text evidence="4">The sequence shown here is derived from an EMBL/GenBank/DDBJ whole genome shotgun (WGS) entry which is preliminary data.</text>
</comment>
<accession>A0ABY2FDX1</accession>